<feature type="transmembrane region" description="Helical" evidence="1">
    <location>
        <begin position="12"/>
        <end position="37"/>
    </location>
</feature>
<feature type="transmembrane region" description="Helical" evidence="1">
    <location>
        <begin position="43"/>
        <end position="61"/>
    </location>
</feature>
<name>A0A3A4A3Z8_9ACTN</name>
<keyword evidence="1" id="KW-0472">Membrane</keyword>
<dbReference type="EMBL" id="QZEY01000037">
    <property type="protein sequence ID" value="RJL19503.1"/>
    <property type="molecule type" value="Genomic_DNA"/>
</dbReference>
<protein>
    <submittedName>
        <fullName evidence="2">Uncharacterized protein</fullName>
    </submittedName>
</protein>
<feature type="transmembrane region" description="Helical" evidence="1">
    <location>
        <begin position="104"/>
        <end position="123"/>
    </location>
</feature>
<evidence type="ECO:0000256" key="1">
    <source>
        <dbReference type="SAM" id="Phobius"/>
    </source>
</evidence>
<keyword evidence="1" id="KW-0812">Transmembrane</keyword>
<sequence length="193" mass="20000">MRLLDRLVAPGATSGEVVAGFGAAAAGAVLALAIALGARLPPLSVAVVTVIAFDLYGGAVVNATRSAKRHFHRPGRTDRHRLAFVALHLHPFVLAWAVPGVSWGAAATLYGLILAGALAVTAVPGALRRPTAFAATALALTVGTSVVPFPRELAWFAPVLLIKLLLSHLLPEDSVTDAGGPPYDQRRNPEEVS</sequence>
<keyword evidence="1" id="KW-1133">Transmembrane helix</keyword>
<feature type="transmembrane region" description="Helical" evidence="1">
    <location>
        <begin position="82"/>
        <end position="98"/>
    </location>
</feature>
<dbReference type="Proteomes" id="UP000265768">
    <property type="component" value="Unassembled WGS sequence"/>
</dbReference>
<proteinExistence type="predicted"/>
<organism evidence="2 3">
    <name type="scientific">Bailinhaonella thermotolerans</name>
    <dbReference type="NCBI Taxonomy" id="1070861"/>
    <lineage>
        <taxon>Bacteria</taxon>
        <taxon>Bacillati</taxon>
        <taxon>Actinomycetota</taxon>
        <taxon>Actinomycetes</taxon>
        <taxon>Streptosporangiales</taxon>
        <taxon>Streptosporangiaceae</taxon>
        <taxon>Bailinhaonella</taxon>
    </lineage>
</organism>
<keyword evidence="3" id="KW-1185">Reference proteome</keyword>
<gene>
    <name evidence="2" type="ORF">D5H75_40320</name>
</gene>
<reference evidence="2 3" key="1">
    <citation type="submission" date="2018-09" db="EMBL/GenBank/DDBJ databases">
        <title>YIM 75507 draft genome.</title>
        <authorList>
            <person name="Tang S."/>
            <person name="Feng Y."/>
        </authorList>
    </citation>
    <scope>NUCLEOTIDE SEQUENCE [LARGE SCALE GENOMIC DNA]</scope>
    <source>
        <strain evidence="2 3">YIM 75507</strain>
    </source>
</reference>
<comment type="caution">
    <text evidence="2">The sequence shown here is derived from an EMBL/GenBank/DDBJ whole genome shotgun (WGS) entry which is preliminary data.</text>
</comment>
<dbReference type="RefSeq" id="WP_119931919.1">
    <property type="nucleotide sequence ID" value="NZ_QZEY01000037.1"/>
</dbReference>
<accession>A0A3A4A3Z8</accession>
<dbReference type="OrthoDB" id="3436985at2"/>
<evidence type="ECO:0000313" key="3">
    <source>
        <dbReference type="Proteomes" id="UP000265768"/>
    </source>
</evidence>
<evidence type="ECO:0000313" key="2">
    <source>
        <dbReference type="EMBL" id="RJL19503.1"/>
    </source>
</evidence>
<dbReference type="AlphaFoldDB" id="A0A3A4A3Z8"/>